<evidence type="ECO:0000313" key="5">
    <source>
        <dbReference type="Proteomes" id="UP000792457"/>
    </source>
</evidence>
<dbReference type="InterPro" id="IPR000618">
    <property type="entry name" value="Insect_cuticle"/>
</dbReference>
<feature type="chain" id="PRO_5035419301" evidence="3">
    <location>
        <begin position="24"/>
        <end position="359"/>
    </location>
</feature>
<evidence type="ECO:0000313" key="4">
    <source>
        <dbReference type="EMBL" id="KAG8232098.1"/>
    </source>
</evidence>
<evidence type="ECO:0000256" key="3">
    <source>
        <dbReference type="SAM" id="SignalP"/>
    </source>
</evidence>
<dbReference type="EMBL" id="KZ308593">
    <property type="protein sequence ID" value="KAG8232098.1"/>
    <property type="molecule type" value="Genomic_DNA"/>
</dbReference>
<evidence type="ECO:0000256" key="1">
    <source>
        <dbReference type="PROSITE-ProRule" id="PRU00497"/>
    </source>
</evidence>
<organism evidence="4 5">
    <name type="scientific">Ladona fulva</name>
    <name type="common">Scarce chaser dragonfly</name>
    <name type="synonym">Libellula fulva</name>
    <dbReference type="NCBI Taxonomy" id="123851"/>
    <lineage>
        <taxon>Eukaryota</taxon>
        <taxon>Metazoa</taxon>
        <taxon>Ecdysozoa</taxon>
        <taxon>Arthropoda</taxon>
        <taxon>Hexapoda</taxon>
        <taxon>Insecta</taxon>
        <taxon>Pterygota</taxon>
        <taxon>Palaeoptera</taxon>
        <taxon>Odonata</taxon>
        <taxon>Epiprocta</taxon>
        <taxon>Anisoptera</taxon>
        <taxon>Libelluloidea</taxon>
        <taxon>Libellulidae</taxon>
        <taxon>Ladona</taxon>
    </lineage>
</organism>
<dbReference type="GO" id="GO:0042302">
    <property type="term" value="F:structural constituent of cuticle"/>
    <property type="evidence" value="ECO:0007669"/>
    <property type="project" value="UniProtKB-UniRule"/>
</dbReference>
<reference evidence="4" key="1">
    <citation type="submission" date="2013-04" db="EMBL/GenBank/DDBJ databases">
        <authorList>
            <person name="Qu J."/>
            <person name="Murali S.C."/>
            <person name="Bandaranaike D."/>
            <person name="Bellair M."/>
            <person name="Blankenburg K."/>
            <person name="Chao H."/>
            <person name="Dinh H."/>
            <person name="Doddapaneni H."/>
            <person name="Downs B."/>
            <person name="Dugan-Rocha S."/>
            <person name="Elkadiri S."/>
            <person name="Gnanaolivu R.D."/>
            <person name="Hernandez B."/>
            <person name="Javaid M."/>
            <person name="Jayaseelan J.C."/>
            <person name="Lee S."/>
            <person name="Li M."/>
            <person name="Ming W."/>
            <person name="Munidasa M."/>
            <person name="Muniz J."/>
            <person name="Nguyen L."/>
            <person name="Ongeri F."/>
            <person name="Osuji N."/>
            <person name="Pu L.-L."/>
            <person name="Puazo M."/>
            <person name="Qu C."/>
            <person name="Quiroz J."/>
            <person name="Raj R."/>
            <person name="Weissenberger G."/>
            <person name="Xin Y."/>
            <person name="Zou X."/>
            <person name="Han Y."/>
            <person name="Richards S."/>
            <person name="Worley K."/>
            <person name="Muzny D."/>
            <person name="Gibbs R."/>
        </authorList>
    </citation>
    <scope>NUCLEOTIDE SEQUENCE</scope>
    <source>
        <strain evidence="4">Sampled in the wild</strain>
    </source>
</reference>
<dbReference type="AlphaFoldDB" id="A0A8K0P4K4"/>
<feature type="signal peptide" evidence="3">
    <location>
        <begin position="1"/>
        <end position="23"/>
    </location>
</feature>
<sequence>MEDLKCKYKILLICLLAVSPSLGTYSAPTPIPFHASPIFQRPQETKTGNPVVFLPFFTPQQQKSQKPLYSGFVPIGAFPTPPAESAPIPWAQTQSIPRSDSSQGSYKKPIPVRKDDQPLPNIKIVKGATSPYPKKWIPITHDGKKIKPKNVEKRRKQLIVASSMTSKDISGQDIADNNKYPLPDKSKRAQIERLAEVYEPSPSVDTPSHPVPAQSEIPVEEVAFTEPRPNHRPYAYNHKQQASGSGFAPIFAAEAAAAQHGAASGFAGEGLHQISDGSGDRVLFHIHGEKGPNSYRFGYDTGKGPDRQFRYEERDDDGNVKGHFGYYDKKGKIQVVHYSADPKNGFSANSGNFGKHEVL</sequence>
<evidence type="ECO:0000256" key="2">
    <source>
        <dbReference type="SAM" id="MobiDB-lite"/>
    </source>
</evidence>
<keyword evidence="1" id="KW-0193">Cuticle</keyword>
<comment type="caution">
    <text evidence="4">The sequence shown here is derived from an EMBL/GenBank/DDBJ whole genome shotgun (WGS) entry which is preliminary data.</text>
</comment>
<dbReference type="Proteomes" id="UP000792457">
    <property type="component" value="Unassembled WGS sequence"/>
</dbReference>
<proteinExistence type="predicted"/>
<accession>A0A8K0P4K4</accession>
<feature type="region of interest" description="Disordered" evidence="2">
    <location>
        <begin position="93"/>
        <end position="118"/>
    </location>
</feature>
<keyword evidence="5" id="KW-1185">Reference proteome</keyword>
<name>A0A8K0P4K4_LADFU</name>
<dbReference type="Pfam" id="PF00379">
    <property type="entry name" value="Chitin_bind_4"/>
    <property type="match status" value="1"/>
</dbReference>
<reference evidence="4" key="2">
    <citation type="submission" date="2017-10" db="EMBL/GenBank/DDBJ databases">
        <title>Ladona fulva Genome sequencing and assembly.</title>
        <authorList>
            <person name="Murali S."/>
            <person name="Richards S."/>
            <person name="Bandaranaike D."/>
            <person name="Bellair M."/>
            <person name="Blankenburg K."/>
            <person name="Chao H."/>
            <person name="Dinh H."/>
            <person name="Doddapaneni H."/>
            <person name="Dugan-Rocha S."/>
            <person name="Elkadiri S."/>
            <person name="Gnanaolivu R."/>
            <person name="Hernandez B."/>
            <person name="Skinner E."/>
            <person name="Javaid M."/>
            <person name="Lee S."/>
            <person name="Li M."/>
            <person name="Ming W."/>
            <person name="Munidasa M."/>
            <person name="Muniz J."/>
            <person name="Nguyen L."/>
            <person name="Hughes D."/>
            <person name="Osuji N."/>
            <person name="Pu L.-L."/>
            <person name="Puazo M."/>
            <person name="Qu C."/>
            <person name="Quiroz J."/>
            <person name="Raj R."/>
            <person name="Weissenberger G."/>
            <person name="Xin Y."/>
            <person name="Zou X."/>
            <person name="Han Y."/>
            <person name="Worley K."/>
            <person name="Muzny D."/>
            <person name="Gibbs R."/>
        </authorList>
    </citation>
    <scope>NUCLEOTIDE SEQUENCE</scope>
    <source>
        <strain evidence="4">Sampled in the wild</strain>
    </source>
</reference>
<protein>
    <submittedName>
        <fullName evidence="4">Uncharacterized protein</fullName>
    </submittedName>
</protein>
<keyword evidence="3" id="KW-0732">Signal</keyword>
<dbReference type="OrthoDB" id="6436078at2759"/>
<gene>
    <name evidence="4" type="ORF">J437_LFUL012295</name>
</gene>
<feature type="compositionally biased region" description="Polar residues" evidence="2">
    <location>
        <begin position="93"/>
        <end position="105"/>
    </location>
</feature>
<dbReference type="PROSITE" id="PS51155">
    <property type="entry name" value="CHIT_BIND_RR_2"/>
    <property type="match status" value="1"/>
</dbReference>